<dbReference type="AlphaFoldDB" id="A0AAD3T831"/>
<gene>
    <name evidence="1" type="ORF">Nepgr_026124</name>
</gene>
<keyword evidence="2" id="KW-1185">Reference proteome</keyword>
<name>A0AAD3T831_NEPGR</name>
<organism evidence="1 2">
    <name type="scientific">Nepenthes gracilis</name>
    <name type="common">Slender pitcher plant</name>
    <dbReference type="NCBI Taxonomy" id="150966"/>
    <lineage>
        <taxon>Eukaryota</taxon>
        <taxon>Viridiplantae</taxon>
        <taxon>Streptophyta</taxon>
        <taxon>Embryophyta</taxon>
        <taxon>Tracheophyta</taxon>
        <taxon>Spermatophyta</taxon>
        <taxon>Magnoliopsida</taxon>
        <taxon>eudicotyledons</taxon>
        <taxon>Gunneridae</taxon>
        <taxon>Pentapetalae</taxon>
        <taxon>Caryophyllales</taxon>
        <taxon>Nepenthaceae</taxon>
        <taxon>Nepenthes</taxon>
    </lineage>
</organism>
<comment type="caution">
    <text evidence="1">The sequence shown here is derived from an EMBL/GenBank/DDBJ whole genome shotgun (WGS) entry which is preliminary data.</text>
</comment>
<dbReference type="EMBL" id="BSYO01000027">
    <property type="protein sequence ID" value="GMH24281.1"/>
    <property type="molecule type" value="Genomic_DNA"/>
</dbReference>
<dbReference type="Proteomes" id="UP001279734">
    <property type="component" value="Unassembled WGS sequence"/>
</dbReference>
<protein>
    <submittedName>
        <fullName evidence="1">Uncharacterized protein</fullName>
    </submittedName>
</protein>
<evidence type="ECO:0000313" key="2">
    <source>
        <dbReference type="Proteomes" id="UP001279734"/>
    </source>
</evidence>
<sequence>MIKLPIQTLVLQLHSCFLCPYYYGVPILCSRYVTFSHTLSSHVLSPLLSWLYEFGSVKGGLLDQVSASGKDLFELFSRCVHFGI</sequence>
<evidence type="ECO:0000313" key="1">
    <source>
        <dbReference type="EMBL" id="GMH24281.1"/>
    </source>
</evidence>
<accession>A0AAD3T831</accession>
<reference evidence="1" key="1">
    <citation type="submission" date="2023-05" db="EMBL/GenBank/DDBJ databases">
        <title>Nepenthes gracilis genome sequencing.</title>
        <authorList>
            <person name="Fukushima K."/>
        </authorList>
    </citation>
    <scope>NUCLEOTIDE SEQUENCE</scope>
    <source>
        <strain evidence="1">SING2019-196</strain>
    </source>
</reference>
<proteinExistence type="predicted"/>